<name>F5XKJ9_MICPN</name>
<dbReference type="Proteomes" id="UP000007947">
    <property type="component" value="Chromosome"/>
</dbReference>
<protein>
    <recommendedName>
        <fullName evidence="1">Putative restriction endonuclease domain-containing protein</fullName>
    </recommendedName>
</protein>
<dbReference type="STRING" id="1032480.MLP_30570"/>
<dbReference type="OrthoDB" id="5524117at2"/>
<dbReference type="CDD" id="cd06260">
    <property type="entry name" value="DUF820-like"/>
    <property type="match status" value="1"/>
</dbReference>
<evidence type="ECO:0000313" key="3">
    <source>
        <dbReference type="Proteomes" id="UP000007947"/>
    </source>
</evidence>
<dbReference type="SUPFAM" id="SSF52980">
    <property type="entry name" value="Restriction endonuclease-like"/>
    <property type="match status" value="1"/>
</dbReference>
<accession>F5XKJ9</accession>
<keyword evidence="3" id="KW-1185">Reference proteome</keyword>
<dbReference type="Gene3D" id="3.90.1570.10">
    <property type="entry name" value="tt1808, chain A"/>
    <property type="match status" value="1"/>
</dbReference>
<dbReference type="EMBL" id="AP012204">
    <property type="protein sequence ID" value="BAK36071.1"/>
    <property type="molecule type" value="Genomic_DNA"/>
</dbReference>
<dbReference type="HOGENOM" id="CLU_076312_4_0_11"/>
<dbReference type="PANTHER" id="PTHR34107">
    <property type="entry name" value="SLL0198 PROTEIN-RELATED"/>
    <property type="match status" value="1"/>
</dbReference>
<dbReference type="InterPro" id="IPR011335">
    <property type="entry name" value="Restrct_endonuc-II-like"/>
</dbReference>
<dbReference type="KEGG" id="mph:MLP_30570"/>
<dbReference type="Pfam" id="PF05685">
    <property type="entry name" value="Uma2"/>
    <property type="match status" value="1"/>
</dbReference>
<reference evidence="2 3" key="1">
    <citation type="submission" date="2011-05" db="EMBL/GenBank/DDBJ databases">
        <title>Whole genome sequence of Microlunatus phosphovorus NM-1.</title>
        <authorList>
            <person name="Hosoyama A."/>
            <person name="Sasaki K."/>
            <person name="Harada T."/>
            <person name="Igarashi R."/>
            <person name="Kawakoshi A."/>
            <person name="Sasagawa M."/>
            <person name="Fukada J."/>
            <person name="Nakamura S."/>
            <person name="Katano Y."/>
            <person name="Hanada S."/>
            <person name="Kamagata Y."/>
            <person name="Nakamura N."/>
            <person name="Yamazaki S."/>
            <person name="Fujita N."/>
        </authorList>
    </citation>
    <scope>NUCLEOTIDE SEQUENCE [LARGE SCALE GENOMIC DNA]</scope>
    <source>
        <strain evidence="3">ATCC 700054 / DSM 10555 / JCM 9379 / NBRC 101784 / NCIMB 13414 / VKM Ac-1990 / NM-1</strain>
    </source>
</reference>
<dbReference type="InterPro" id="IPR012296">
    <property type="entry name" value="Nuclease_put_TT1808"/>
</dbReference>
<gene>
    <name evidence="2" type="ordered locus">MLP_30570</name>
</gene>
<feature type="domain" description="Putative restriction endonuclease" evidence="1">
    <location>
        <begin position="17"/>
        <end position="155"/>
    </location>
</feature>
<proteinExistence type="predicted"/>
<sequence length="182" mass="20109">MMGDMAVEALVRRPATWDEYQALGEDVRAEYIDGEIVMTPFPTIGHQRASRRLANLLESVLPEGFDVVEACGWKPGKDEFGPDVMVFPLAEATSDVRFTGTPVLCIEVVSGNRGNDYVTKVAKYAMAGLVHYWILDPAGTLDVLTLDETGHYRLETEVLVDKPQDVSFGIAEVHIDLAIILR</sequence>
<organism evidence="2 3">
    <name type="scientific">Microlunatus phosphovorus (strain ATCC 700054 / DSM 10555 / JCM 9379 / NBRC 101784 / NCIMB 13414 / VKM Ac-1990 / NM-1)</name>
    <dbReference type="NCBI Taxonomy" id="1032480"/>
    <lineage>
        <taxon>Bacteria</taxon>
        <taxon>Bacillati</taxon>
        <taxon>Actinomycetota</taxon>
        <taxon>Actinomycetes</taxon>
        <taxon>Propionibacteriales</taxon>
        <taxon>Propionibacteriaceae</taxon>
        <taxon>Microlunatus</taxon>
    </lineage>
</organism>
<dbReference type="InterPro" id="IPR008538">
    <property type="entry name" value="Uma2"/>
</dbReference>
<dbReference type="AlphaFoldDB" id="F5XKJ9"/>
<dbReference type="PANTHER" id="PTHR34107:SF4">
    <property type="entry name" value="SLL1222 PROTEIN"/>
    <property type="match status" value="1"/>
</dbReference>
<evidence type="ECO:0000313" key="2">
    <source>
        <dbReference type="EMBL" id="BAK36071.1"/>
    </source>
</evidence>
<evidence type="ECO:0000259" key="1">
    <source>
        <dbReference type="Pfam" id="PF05685"/>
    </source>
</evidence>
<dbReference type="eggNOG" id="COG4636">
    <property type="taxonomic scope" value="Bacteria"/>
</dbReference>